<evidence type="ECO:0000313" key="3">
    <source>
        <dbReference type="Proteomes" id="UP000226442"/>
    </source>
</evidence>
<dbReference type="InterPro" id="IPR016024">
    <property type="entry name" value="ARM-type_fold"/>
</dbReference>
<comment type="caution">
    <text evidence="2">The sequence shown here is derived from an EMBL/GenBank/DDBJ whole genome shotgun (WGS) entry which is preliminary data.</text>
</comment>
<proteinExistence type="predicted"/>
<dbReference type="Proteomes" id="UP000226442">
    <property type="component" value="Unassembled WGS sequence"/>
</dbReference>
<name>A0A2G4F2P1_9CYAN</name>
<dbReference type="SUPFAM" id="SSF48371">
    <property type="entry name" value="ARM repeat"/>
    <property type="match status" value="1"/>
</dbReference>
<dbReference type="AlphaFoldDB" id="A0A2G4F2P1"/>
<reference evidence="2" key="1">
    <citation type="submission" date="2017-10" db="EMBL/GenBank/DDBJ databases">
        <title>Draft genome sequence of the planktic cyanobacteria Tychonema bourrellyi isolated from alpine lentic freshwater.</title>
        <authorList>
            <person name="Tett A."/>
            <person name="Armanini F."/>
            <person name="Asnicar F."/>
            <person name="Boscaini A."/>
            <person name="Pasolli E."/>
            <person name="Zolfo M."/>
            <person name="Donati C."/>
            <person name="Salmaso N."/>
            <person name="Segata N."/>
        </authorList>
    </citation>
    <scope>NUCLEOTIDE SEQUENCE</scope>
    <source>
        <strain evidence="2">FEM_GT703</strain>
    </source>
</reference>
<keyword evidence="3" id="KW-1185">Reference proteome</keyword>
<evidence type="ECO:0000313" key="2">
    <source>
        <dbReference type="EMBL" id="PHX56043.1"/>
    </source>
</evidence>
<accession>A0A2G4F2P1</accession>
<sequence>MKLIKRTALYFQDDRSDKVYEVDLCQVGENLYLVNFRYGRRGANLKEGTKTDTAVPLAQAEKVFDKLVAEKVKKGYREVATEAPNVADVAPAATREEAILNNIAAGGSPKWPLERAIWRAGELKIAEAGPLLIKLIGTGEPLRDYCIAWSLGWCGGEGAVAALTRLYRDAATAEFVARIAFEGLLKLADREVRSQMRSSIIELLPVELRELARNGSAEEFSATLKTYLDTKDGSRFAVLDTIYQIDSECVRSTLLDILSTAPFKPNYFKPIRHIFKMAEYRHDAEVFAIIADRLEREQAMYQSNSYGVYIPGGGYLRKIQWQHNKKTNNYEQFQLSEFQNEMQSPNPRIAYSNNTRAYFIKRVWRTLKQLGEEGDADYVKMAVSILLRYVDSDAEEVLQRTYYQWNRSNWTRFESGTADWDIFAGYLTFNHILYENSPRYVYLTNSKAWRCQEGYKPGDPEPEVREEAFPELWEQNPDRLLQLLLESNCRPVHHFAVKALKACPLFLTEIDVSTIVKIIDRPYEITAELGCNLVIQNQYNRYPDHREVILAVVNCVFQGGRESAYGWLEEQRDRILEDSELIGALVTSLYGDARQFARRILSSSIISERTAKVLIGRIIAHLLAFEITSISTTNTPILAGEIAETLLVCFPAQLRNLGLGVVLDLLRHAIAENQELGARILLNHEITAADLPPELIESLIESPYEQIRGIGISLFGQLSDATLTGDKRVLILGMAVNALADIRNAIQPVIHRLAAGNPEFSAQLAAEFIDILMLPERHEGVHSYLINLLREDLPGWMPSMNRDIAWRLLKTKSSAAQELGGFLLSTNSADWAADFDTIEIVKLASHEILSVREAARQMFLQKLDAIRTNSQEMLSAVRMLEAKWQDSREFAARIFRTELTAEDWTPDVMVSLCDSIREDVRQFGRDLVIRYFRDECGHDYLLKFSEHPSADMQLFATNYLESYAANNPERIRELMPFFVAVLSRVNKGRVAKQRVLAFLDGEAQKSEAVAKVVAEILTRQSATIAIADKAAAIQTMLKIRKSYPQLELPIQVKPVLEVRS</sequence>
<dbReference type="EMBL" id="NXIB02000033">
    <property type="protein sequence ID" value="PHX56043.1"/>
    <property type="molecule type" value="Genomic_DNA"/>
</dbReference>
<dbReference type="Gene3D" id="2.20.140.10">
    <property type="entry name" value="WGR domain"/>
    <property type="match status" value="1"/>
</dbReference>
<dbReference type="InterPro" id="IPR008893">
    <property type="entry name" value="WGR_domain"/>
</dbReference>
<gene>
    <name evidence="2" type="ORF">CP500_007620</name>
</gene>
<dbReference type="InterPro" id="IPR036930">
    <property type="entry name" value="WGR_dom_sf"/>
</dbReference>
<dbReference type="Pfam" id="PF05406">
    <property type="entry name" value="WGR"/>
    <property type="match status" value="1"/>
</dbReference>
<dbReference type="SMART" id="SM00773">
    <property type="entry name" value="WGR"/>
    <property type="match status" value="1"/>
</dbReference>
<evidence type="ECO:0000259" key="1">
    <source>
        <dbReference type="PROSITE" id="PS51977"/>
    </source>
</evidence>
<dbReference type="OrthoDB" id="435394at2"/>
<protein>
    <submittedName>
        <fullName evidence="2">WGR domain-containing protein</fullName>
    </submittedName>
</protein>
<dbReference type="CDD" id="cd07998">
    <property type="entry name" value="WGR_DNA_ligase"/>
    <property type="match status" value="1"/>
</dbReference>
<dbReference type="SUPFAM" id="SSF142921">
    <property type="entry name" value="WGR domain-like"/>
    <property type="match status" value="1"/>
</dbReference>
<organism evidence="2 3">
    <name type="scientific">Tychonema bourrellyi FEM_GT703</name>
    <dbReference type="NCBI Taxonomy" id="2040638"/>
    <lineage>
        <taxon>Bacteria</taxon>
        <taxon>Bacillati</taxon>
        <taxon>Cyanobacteriota</taxon>
        <taxon>Cyanophyceae</taxon>
        <taxon>Oscillatoriophycideae</taxon>
        <taxon>Oscillatoriales</taxon>
        <taxon>Microcoleaceae</taxon>
        <taxon>Tychonema</taxon>
    </lineage>
</organism>
<dbReference type="PROSITE" id="PS51977">
    <property type="entry name" value="WGR"/>
    <property type="match status" value="1"/>
</dbReference>
<feature type="domain" description="WGR" evidence="1">
    <location>
        <begin position="1"/>
        <end position="90"/>
    </location>
</feature>